<reference evidence="10" key="1">
    <citation type="submission" date="2015-06" db="EMBL/GenBank/DDBJ databases">
        <authorList>
            <person name="Hoefler B.C."/>
            <person name="Straight P.D."/>
        </authorList>
    </citation>
    <scope>NUCLEOTIDE SEQUENCE</scope>
</reference>
<evidence type="ECO:0000256" key="1">
    <source>
        <dbReference type="ARBA" id="ARBA00006242"/>
    </source>
</evidence>
<dbReference type="GO" id="GO:0003735">
    <property type="term" value="F:structural constituent of ribosome"/>
    <property type="evidence" value="ECO:0007669"/>
    <property type="project" value="InterPro"/>
</dbReference>
<evidence type="ECO:0000256" key="4">
    <source>
        <dbReference type="ARBA" id="ARBA00023274"/>
    </source>
</evidence>
<dbReference type="Pfam" id="PF00318">
    <property type="entry name" value="Ribosomal_S2"/>
    <property type="match status" value="2"/>
</dbReference>
<evidence type="ECO:0000313" key="10">
    <source>
        <dbReference type="EMBL" id="JAI33805.1"/>
    </source>
</evidence>
<evidence type="ECO:0000256" key="5">
    <source>
        <dbReference type="ARBA" id="ARBA00035256"/>
    </source>
</evidence>
<organism evidence="10">
    <name type="scientific">Bactrocera latifrons</name>
    <name type="common">Malaysian fruit fly</name>
    <name type="synonym">Chaetodacus latifrons</name>
    <dbReference type="NCBI Taxonomy" id="174628"/>
    <lineage>
        <taxon>Eukaryota</taxon>
        <taxon>Metazoa</taxon>
        <taxon>Ecdysozoa</taxon>
        <taxon>Arthropoda</taxon>
        <taxon>Hexapoda</taxon>
        <taxon>Insecta</taxon>
        <taxon>Pterygota</taxon>
        <taxon>Neoptera</taxon>
        <taxon>Endopterygota</taxon>
        <taxon>Diptera</taxon>
        <taxon>Brachycera</taxon>
        <taxon>Muscomorpha</taxon>
        <taxon>Tephritoidea</taxon>
        <taxon>Tephritidae</taxon>
        <taxon>Bactrocera</taxon>
        <taxon>Bactrocera</taxon>
    </lineage>
</organism>
<dbReference type="FunFam" id="3.40.50.10490:FF:000030">
    <property type="entry name" value="30S ribosomal protein S2"/>
    <property type="match status" value="1"/>
</dbReference>
<evidence type="ECO:0000256" key="9">
    <source>
        <dbReference type="SAM" id="MobiDB-lite"/>
    </source>
</evidence>
<keyword evidence="2" id="KW-0217">Developmental protein</keyword>
<evidence type="ECO:0000256" key="7">
    <source>
        <dbReference type="ARBA" id="ARBA00075251"/>
    </source>
</evidence>
<feature type="compositionally biased region" description="Low complexity" evidence="9">
    <location>
        <begin position="200"/>
        <end position="212"/>
    </location>
</feature>
<dbReference type="NCBIfam" id="TIGR01012">
    <property type="entry name" value="uS2_euk_arch"/>
    <property type="match status" value="1"/>
</dbReference>
<evidence type="ECO:0000256" key="8">
    <source>
        <dbReference type="RuleBase" id="RU003631"/>
    </source>
</evidence>
<keyword evidence="4 8" id="KW-0687">Ribonucleoprotein</keyword>
<keyword evidence="3 8" id="KW-0689">Ribosomal protein</keyword>
<gene>
    <name evidence="10" type="primary">RSSA</name>
    <name evidence="10" type="ORF">c0_g1_i1</name>
</gene>
<dbReference type="InterPro" id="IPR023591">
    <property type="entry name" value="Ribosomal_uS2_flav_dom_sf"/>
</dbReference>
<dbReference type="InterPro" id="IPR005707">
    <property type="entry name" value="Ribosomal_uS2_euk/arc"/>
</dbReference>
<dbReference type="GO" id="GO:0006412">
    <property type="term" value="P:translation"/>
    <property type="evidence" value="ECO:0007669"/>
    <property type="project" value="InterPro"/>
</dbReference>
<dbReference type="CDD" id="cd01425">
    <property type="entry name" value="RPS2"/>
    <property type="match status" value="1"/>
</dbReference>
<proteinExistence type="inferred from homology"/>
<dbReference type="PANTHER" id="PTHR11489">
    <property type="entry name" value="40S RIBOSOMAL PROTEIN SA"/>
    <property type="match status" value="1"/>
</dbReference>
<dbReference type="SUPFAM" id="SSF52313">
    <property type="entry name" value="Ribosomal protein S2"/>
    <property type="match status" value="1"/>
</dbReference>
<protein>
    <recommendedName>
        <fullName evidence="5">Small ribosomal subunit protein uS2</fullName>
    </recommendedName>
    <alternativeName>
        <fullName evidence="6">40S ribosomal protein SA</fullName>
    </alternativeName>
    <alternativeName>
        <fullName evidence="7">Laminin-binding protein p40</fullName>
    </alternativeName>
</protein>
<evidence type="ECO:0000256" key="3">
    <source>
        <dbReference type="ARBA" id="ARBA00022980"/>
    </source>
</evidence>
<sequence length="220" mass="24750">MNRYVEKKNAAGNYIFNLRETYNKIKLAARVIASIPNLNDVIVVCSKTEGQRAVYKFGHYTGTKAVSSSRWIPGKLTNQNTGKFEEPRLLIVTDPRVDHQAVVEASYVNIPCIAICNTDAPLQFVDIVIPANNRISSSISMIYWMLAREVLTLRGQIKANSEWDVMVDLFLARDIETIVAQQQQLKNEEEANKKEKEEGVQQQKFGQGVTGTAQEGGEDW</sequence>
<dbReference type="AlphaFoldDB" id="A0A0K8V5F3"/>
<dbReference type="InterPro" id="IPR018130">
    <property type="entry name" value="Ribosomal_uS2_CS"/>
</dbReference>
<evidence type="ECO:0000256" key="6">
    <source>
        <dbReference type="ARBA" id="ARBA00035401"/>
    </source>
</evidence>
<dbReference type="PROSITE" id="PS00963">
    <property type="entry name" value="RIBOSOMAL_S2_2"/>
    <property type="match status" value="1"/>
</dbReference>
<dbReference type="OrthoDB" id="414863at2759"/>
<feature type="compositionally biased region" description="Basic and acidic residues" evidence="9">
    <location>
        <begin position="186"/>
        <end position="199"/>
    </location>
</feature>
<dbReference type="PRINTS" id="PR00395">
    <property type="entry name" value="RIBOSOMALS2"/>
</dbReference>
<dbReference type="InterPro" id="IPR001865">
    <property type="entry name" value="Ribosomal_uS2"/>
</dbReference>
<dbReference type="Gene3D" id="3.40.50.10490">
    <property type="entry name" value="Glucose-6-phosphate isomerase like protein, domain 1"/>
    <property type="match status" value="1"/>
</dbReference>
<feature type="region of interest" description="Disordered" evidence="9">
    <location>
        <begin position="184"/>
        <end position="220"/>
    </location>
</feature>
<evidence type="ECO:0000256" key="2">
    <source>
        <dbReference type="ARBA" id="ARBA00022473"/>
    </source>
</evidence>
<accession>A0A0K8V5F3</accession>
<dbReference type="GO" id="GO:0015935">
    <property type="term" value="C:small ribosomal subunit"/>
    <property type="evidence" value="ECO:0007669"/>
    <property type="project" value="InterPro"/>
</dbReference>
<dbReference type="EMBL" id="GDHF01018509">
    <property type="protein sequence ID" value="JAI33805.1"/>
    <property type="molecule type" value="Transcribed_RNA"/>
</dbReference>
<name>A0A0K8V5F3_BACLA</name>
<comment type="similarity">
    <text evidence="1 8">Belongs to the universal ribosomal protein uS2 family.</text>
</comment>
<feature type="non-terminal residue" evidence="10">
    <location>
        <position position="220"/>
    </location>
</feature>